<dbReference type="PANTHER" id="PTHR33383">
    <property type="entry name" value="MEMBRANE PROTEIN INSERTION EFFICIENCY FACTOR-RELATED"/>
    <property type="match status" value="1"/>
</dbReference>
<comment type="similarity">
    <text evidence="1">Belongs to the UPF0161 family.</text>
</comment>
<evidence type="ECO:0000313" key="3">
    <source>
        <dbReference type="EMBL" id="QHI68185.1"/>
    </source>
</evidence>
<comment type="function">
    <text evidence="1">Could be involved in insertion of integral membrane proteins into the membrane.</text>
</comment>
<keyword evidence="4" id="KW-1185">Reference proteome</keyword>
<reference evidence="3 4" key="1">
    <citation type="submission" date="2020-01" db="EMBL/GenBank/DDBJ databases">
        <title>Ponticoccus aerotolerans gen. nov., sp. nov., an anaerobic bacterium and proposal of Ponticoccusceae fam. nov., Ponticoccusles ord. nov. and Ponticoccuse classis nov. in the phylum Kiritimatiellaeota.</title>
        <authorList>
            <person name="Zhou L.Y."/>
            <person name="Du Z.J."/>
        </authorList>
    </citation>
    <scope>NUCLEOTIDE SEQUENCE [LARGE SCALE GENOMIC DNA]</scope>
    <source>
        <strain evidence="3 4">S-5007</strain>
    </source>
</reference>
<keyword evidence="1" id="KW-1003">Cell membrane</keyword>
<dbReference type="AlphaFoldDB" id="A0A6P1MAN1"/>
<dbReference type="NCBIfam" id="TIGR00278">
    <property type="entry name" value="membrane protein insertion efficiency factor YidD"/>
    <property type="match status" value="1"/>
</dbReference>
<comment type="subcellular location">
    <subcellularLocation>
        <location evidence="1">Cell membrane</location>
        <topology evidence="1">Peripheral membrane protein</topology>
        <orientation evidence="1">Cytoplasmic side</orientation>
    </subcellularLocation>
</comment>
<proteinExistence type="inferred from homology"/>
<evidence type="ECO:0000256" key="1">
    <source>
        <dbReference type="HAMAP-Rule" id="MF_00386"/>
    </source>
</evidence>
<dbReference type="RefSeq" id="WP_160626245.1">
    <property type="nucleotide sequence ID" value="NZ_CP047593.1"/>
</dbReference>
<accession>A0A6P1MAN1</accession>
<dbReference type="GO" id="GO:0005886">
    <property type="term" value="C:plasma membrane"/>
    <property type="evidence" value="ECO:0007669"/>
    <property type="project" value="UniProtKB-SubCell"/>
</dbReference>
<dbReference type="SMART" id="SM01234">
    <property type="entry name" value="Haemolytic"/>
    <property type="match status" value="1"/>
</dbReference>
<dbReference type="PANTHER" id="PTHR33383:SF1">
    <property type="entry name" value="MEMBRANE PROTEIN INSERTION EFFICIENCY FACTOR-RELATED"/>
    <property type="match status" value="1"/>
</dbReference>
<evidence type="ECO:0000256" key="2">
    <source>
        <dbReference type="SAM" id="MobiDB-lite"/>
    </source>
</evidence>
<sequence>MICRLLIVLVRIYQKTVSCIMPARCRFYPTCSDYTIEALRRHGIVTGLYLSLRRICRCHPWNPGGTDPVPEPKTKKKKHEKN</sequence>
<dbReference type="InterPro" id="IPR002696">
    <property type="entry name" value="Membr_insert_effic_factor_YidD"/>
</dbReference>
<feature type="region of interest" description="Disordered" evidence="2">
    <location>
        <begin position="60"/>
        <end position="82"/>
    </location>
</feature>
<dbReference type="EMBL" id="CP047593">
    <property type="protein sequence ID" value="QHI68185.1"/>
    <property type="molecule type" value="Genomic_DNA"/>
</dbReference>
<dbReference type="Proteomes" id="UP000464954">
    <property type="component" value="Chromosome"/>
</dbReference>
<dbReference type="Pfam" id="PF01809">
    <property type="entry name" value="YidD"/>
    <property type="match status" value="1"/>
</dbReference>
<gene>
    <name evidence="3" type="primary">yidD</name>
    <name evidence="3" type="ORF">GT409_01540</name>
</gene>
<dbReference type="KEGG" id="taer:GT409_01540"/>
<protein>
    <recommendedName>
        <fullName evidence="1">Putative membrane protein insertion efficiency factor</fullName>
    </recommendedName>
</protein>
<organism evidence="3 4">
    <name type="scientific">Tichowtungia aerotolerans</name>
    <dbReference type="NCBI Taxonomy" id="2697043"/>
    <lineage>
        <taxon>Bacteria</taxon>
        <taxon>Pseudomonadati</taxon>
        <taxon>Kiritimatiellota</taxon>
        <taxon>Tichowtungiia</taxon>
        <taxon>Tichowtungiales</taxon>
        <taxon>Tichowtungiaceae</taxon>
        <taxon>Tichowtungia</taxon>
    </lineage>
</organism>
<dbReference type="HAMAP" id="MF_00386">
    <property type="entry name" value="UPF0161_YidD"/>
    <property type="match status" value="1"/>
</dbReference>
<name>A0A6P1MAN1_9BACT</name>
<keyword evidence="1" id="KW-0472">Membrane</keyword>
<evidence type="ECO:0000313" key="4">
    <source>
        <dbReference type="Proteomes" id="UP000464954"/>
    </source>
</evidence>